<organism evidence="1 2">
    <name type="scientific">Caenorhabditis briggsae</name>
    <dbReference type="NCBI Taxonomy" id="6238"/>
    <lineage>
        <taxon>Eukaryota</taxon>
        <taxon>Metazoa</taxon>
        <taxon>Ecdysozoa</taxon>
        <taxon>Nematoda</taxon>
        <taxon>Chromadorea</taxon>
        <taxon>Rhabditida</taxon>
        <taxon>Rhabditina</taxon>
        <taxon>Rhabditomorpha</taxon>
        <taxon>Rhabditoidea</taxon>
        <taxon>Rhabditidae</taxon>
        <taxon>Peloderinae</taxon>
        <taxon>Caenorhabditis</taxon>
    </lineage>
</organism>
<reference evidence="1 2" key="2">
    <citation type="journal article" date="2011" name="PLoS Genet.">
        <title>Caenorhabditis briggsae recombinant inbred line genotypes reveal inter-strain incompatibility and the evolution of recombination.</title>
        <authorList>
            <person name="Ross J.A."/>
            <person name="Koboldt D.C."/>
            <person name="Staisch J.E."/>
            <person name="Chamberlin H.M."/>
            <person name="Gupta B.P."/>
            <person name="Miller R.D."/>
            <person name="Baird S.E."/>
            <person name="Haag E.S."/>
        </authorList>
    </citation>
    <scope>NUCLEOTIDE SEQUENCE [LARGE SCALE GENOMIC DNA]</scope>
    <source>
        <strain evidence="1 2">AF16</strain>
    </source>
</reference>
<name>B6IIR9_CAEBR</name>
<evidence type="ECO:0000313" key="1">
    <source>
        <dbReference type="EMBL" id="CAR99799.1"/>
    </source>
</evidence>
<accession>B6IIR9</accession>
<dbReference type="CTD" id="68917033"/>
<dbReference type="Proteomes" id="UP000008549">
    <property type="component" value="Unassembled WGS sequence"/>
</dbReference>
<protein>
    <submittedName>
        <fullName evidence="1">Protein CBG25547</fullName>
    </submittedName>
</protein>
<keyword evidence="2" id="KW-1185">Reference proteome</keyword>
<proteinExistence type="predicted"/>
<dbReference type="EMBL" id="HE600938">
    <property type="protein sequence ID" value="CAR99799.1"/>
    <property type="molecule type" value="Genomic_DNA"/>
</dbReference>
<gene>
    <name evidence="1" type="ORF">CBG25547</name>
    <name evidence="1" type="ORF">CBG_25547</name>
</gene>
<evidence type="ECO:0000313" key="2">
    <source>
        <dbReference type="Proteomes" id="UP000008549"/>
    </source>
</evidence>
<dbReference type="InParanoid" id="B6IIR9"/>
<dbReference type="RefSeq" id="XP_045099360.1">
    <property type="nucleotide sequence ID" value="XM_045242156.1"/>
</dbReference>
<dbReference type="KEGG" id="cbr:CBG_25547"/>
<dbReference type="HOGENOM" id="CLU_1908539_0_0_1"/>
<reference evidence="1 2" key="1">
    <citation type="journal article" date="2003" name="PLoS Biol.">
        <title>The genome sequence of Caenorhabditis briggsae: a platform for comparative genomics.</title>
        <authorList>
            <person name="Stein L.D."/>
            <person name="Bao Z."/>
            <person name="Blasiar D."/>
            <person name="Blumenthal T."/>
            <person name="Brent M.R."/>
            <person name="Chen N."/>
            <person name="Chinwalla A."/>
            <person name="Clarke L."/>
            <person name="Clee C."/>
            <person name="Coghlan A."/>
            <person name="Coulson A."/>
            <person name="D'Eustachio P."/>
            <person name="Fitch D.H."/>
            <person name="Fulton L.A."/>
            <person name="Fulton R.E."/>
            <person name="Griffiths-Jones S."/>
            <person name="Harris T.W."/>
            <person name="Hillier L.W."/>
            <person name="Kamath R."/>
            <person name="Kuwabara P.E."/>
            <person name="Mardis E.R."/>
            <person name="Marra M.A."/>
            <person name="Miner T.L."/>
            <person name="Minx P."/>
            <person name="Mullikin J.C."/>
            <person name="Plumb R.W."/>
            <person name="Rogers J."/>
            <person name="Schein J.E."/>
            <person name="Sohrmann M."/>
            <person name="Spieth J."/>
            <person name="Stajich J.E."/>
            <person name="Wei C."/>
            <person name="Willey D."/>
            <person name="Wilson R.K."/>
            <person name="Durbin R."/>
            <person name="Waterston R.H."/>
        </authorList>
    </citation>
    <scope>NUCLEOTIDE SEQUENCE [LARGE SCALE GENOMIC DNA]</scope>
    <source>
        <strain evidence="1 2">AF16</strain>
    </source>
</reference>
<dbReference type="AlphaFoldDB" id="B6IIR9"/>
<dbReference type="GeneID" id="68917033"/>
<sequence length="133" mass="15082">MHFSRNPGPSLIILENLSKSQVYSESLRISEALVTSRKLSEILARQENLNIRFSGRSNSFKKLIQKTGIEKSGFRNPESGAHTPKFSTQNSCMGVRYSKFFRFRPSKSGHRAQKPPKSHFFRVEASFCGLAKT</sequence>